<dbReference type="GO" id="GO:0070273">
    <property type="term" value="F:phosphatidylinositol-4-phosphate binding"/>
    <property type="evidence" value="ECO:0007669"/>
    <property type="project" value="InterPro"/>
</dbReference>
<organism evidence="5 6">
    <name type="scientific">Cellulomonas fimi (strain ATCC 484 / DSM 20113 / JCM 1341 / CCUG 24087 / LMG 16345 / NBRC 15513 / NCIMB 8980 / NCTC 7547 / NRS-133)</name>
    <dbReference type="NCBI Taxonomy" id="590998"/>
    <lineage>
        <taxon>Bacteria</taxon>
        <taxon>Bacillati</taxon>
        <taxon>Actinomycetota</taxon>
        <taxon>Actinomycetes</taxon>
        <taxon>Micrococcales</taxon>
        <taxon>Cellulomonadaceae</taxon>
        <taxon>Cellulomonas</taxon>
    </lineage>
</organism>
<dbReference type="RefSeq" id="WP_013769931.1">
    <property type="nucleotide sequence ID" value="NC_015514.1"/>
</dbReference>
<dbReference type="InterPro" id="IPR008628">
    <property type="entry name" value="GPP34-like"/>
</dbReference>
<proteinExistence type="predicted"/>
<accession>F4GZI1</accession>
<comment type="subcellular location">
    <subcellularLocation>
        <location evidence="1">Golgi apparatus membrane</location>
        <topology evidence="1">Peripheral membrane protein</topology>
        <orientation evidence="1">Cytoplasmic side</orientation>
    </subcellularLocation>
</comment>
<dbReference type="Pfam" id="PF05719">
    <property type="entry name" value="GPP34"/>
    <property type="match status" value="1"/>
</dbReference>
<keyword evidence="3" id="KW-0446">Lipid-binding</keyword>
<evidence type="ECO:0000256" key="2">
    <source>
        <dbReference type="ARBA" id="ARBA00023034"/>
    </source>
</evidence>
<dbReference type="Proteomes" id="UP000008460">
    <property type="component" value="Chromosome"/>
</dbReference>
<dbReference type="Gene3D" id="1.10.3630.10">
    <property type="entry name" value="yeast vps74-n-term truncation variant domain like"/>
    <property type="match status" value="1"/>
</dbReference>
<reference evidence="5 6" key="1">
    <citation type="submission" date="2011-04" db="EMBL/GenBank/DDBJ databases">
        <title>Complete sequence of Cellulomonas fimi ATCC 484.</title>
        <authorList>
            <consortium name="US DOE Joint Genome Institute"/>
            <person name="Lucas S."/>
            <person name="Han J."/>
            <person name="Lapidus A."/>
            <person name="Cheng J.-F."/>
            <person name="Goodwin L."/>
            <person name="Pitluck S."/>
            <person name="Peters L."/>
            <person name="Chertkov O."/>
            <person name="Detter J.C."/>
            <person name="Han C."/>
            <person name="Tapia R."/>
            <person name="Land M."/>
            <person name="Hauser L."/>
            <person name="Kyrpides N."/>
            <person name="Ivanova N."/>
            <person name="Ovchinnikova G."/>
            <person name="Pagani I."/>
            <person name="Mead D."/>
            <person name="Brumm P."/>
            <person name="Woyke T."/>
        </authorList>
    </citation>
    <scope>NUCLEOTIDE SEQUENCE [LARGE SCALE GENOMIC DNA]</scope>
    <source>
        <strain evidence="6">ATCC 484 / DSM 20113 / JCM 1341 / NBRC 15513 / NCIMB 8980 / NCTC 7547</strain>
    </source>
</reference>
<protein>
    <recommendedName>
        <fullName evidence="7">Golgi phosphoprotein 3</fullName>
    </recommendedName>
</protein>
<evidence type="ECO:0008006" key="7">
    <source>
        <dbReference type="Google" id="ProtNLM"/>
    </source>
</evidence>
<keyword evidence="2" id="KW-0333">Golgi apparatus</keyword>
<evidence type="ECO:0000256" key="4">
    <source>
        <dbReference type="ARBA" id="ARBA00023136"/>
    </source>
</evidence>
<dbReference type="GO" id="GO:0012505">
    <property type="term" value="C:endomembrane system"/>
    <property type="evidence" value="ECO:0007669"/>
    <property type="project" value="UniProtKB-ARBA"/>
</dbReference>
<dbReference type="STRING" id="590998.Celf_0762"/>
<dbReference type="AlphaFoldDB" id="F4GZI1"/>
<dbReference type="GO" id="GO:0005737">
    <property type="term" value="C:cytoplasm"/>
    <property type="evidence" value="ECO:0007669"/>
    <property type="project" value="UniProtKB-ARBA"/>
</dbReference>
<evidence type="ECO:0000313" key="5">
    <source>
        <dbReference type="EMBL" id="AEE44902.1"/>
    </source>
</evidence>
<evidence type="ECO:0000256" key="1">
    <source>
        <dbReference type="ARBA" id="ARBA00004255"/>
    </source>
</evidence>
<gene>
    <name evidence="5" type="ordered locus">Celf_0762</name>
</gene>
<evidence type="ECO:0000313" key="6">
    <source>
        <dbReference type="Proteomes" id="UP000008460"/>
    </source>
</evidence>
<dbReference type="KEGG" id="cfi:Celf_0762"/>
<dbReference type="InterPro" id="IPR038261">
    <property type="entry name" value="GPP34-like_sf"/>
</dbReference>
<name>F4GZI1_CELFA</name>
<keyword evidence="6" id="KW-1185">Reference proteome</keyword>
<dbReference type="HOGENOM" id="CLU_080168_4_0_11"/>
<evidence type="ECO:0000256" key="3">
    <source>
        <dbReference type="ARBA" id="ARBA00023121"/>
    </source>
</evidence>
<sequence>MLLAEATLLLLTDPTTGRSLDSGQRTGLALAGSVLVELVQDGLVEITGKGHPQLAPGRVVVTATARHPDPDLDDALRQIAAWRRHRRPQEVVPVLARGLRATIEQRLVDAGVLRPVPVRFLGITWTTRHPVVDPAGPSAVLRQRLREVVVGSRQPDARDATLVAVLHALGRVPGAVGDVGLSRSEVRRRAAAIAKGDVGGEAVRRALQAAESATAAITASAVIAASTSSSS</sequence>
<dbReference type="EMBL" id="CP002666">
    <property type="protein sequence ID" value="AEE44902.1"/>
    <property type="molecule type" value="Genomic_DNA"/>
</dbReference>
<keyword evidence="4" id="KW-0472">Membrane</keyword>